<protein>
    <submittedName>
        <fullName evidence="1">Uncharacterized protein</fullName>
    </submittedName>
</protein>
<evidence type="ECO:0000313" key="1">
    <source>
        <dbReference type="EMBL" id="AHB36563.1"/>
    </source>
</evidence>
<proteinExistence type="predicted"/>
<keyword evidence="2" id="KW-1185">Reference proteome</keyword>
<gene>
    <name evidence="1" type="ORF">SAPIS_v1c07180</name>
</gene>
<evidence type="ECO:0000313" key="2">
    <source>
        <dbReference type="Proteomes" id="UP000018550"/>
    </source>
</evidence>
<dbReference type="HOGENOM" id="CLU_3383851_0_0_14"/>
<dbReference type="EMBL" id="CP006682">
    <property type="protein sequence ID" value="AHB36563.1"/>
    <property type="molecule type" value="Genomic_DNA"/>
</dbReference>
<reference evidence="1 2" key="1">
    <citation type="journal article" date="2014" name="Genome Announc.">
        <title>Complete Genome Sequence of Spiroplasma apis B31T (ATCC 33834), a Bacterium Associated with May Disease of Honeybees (Apis mellifera).</title>
        <authorList>
            <person name="Ku C."/>
            <person name="Lo W.S."/>
            <person name="Chen L.L."/>
            <person name="Kuo C.H."/>
        </authorList>
    </citation>
    <scope>NUCLEOTIDE SEQUENCE [LARGE SCALE GENOMIC DNA]</scope>
    <source>
        <strain evidence="1">B31</strain>
    </source>
</reference>
<name>V5RJC7_SPIAP</name>
<organism evidence="1 2">
    <name type="scientific">Spiroplasma apis B31</name>
    <dbReference type="NCBI Taxonomy" id="1276258"/>
    <lineage>
        <taxon>Bacteria</taxon>
        <taxon>Bacillati</taxon>
        <taxon>Mycoplasmatota</taxon>
        <taxon>Mollicutes</taxon>
        <taxon>Entomoplasmatales</taxon>
        <taxon>Spiroplasmataceae</taxon>
        <taxon>Spiroplasma</taxon>
    </lineage>
</organism>
<accession>V5RJC7</accession>
<sequence length="33" mass="3917">MWKRFMVDAYNERRHNNTGVKIKKTPTIVGVIL</sequence>
<dbReference type="KEGG" id="sapi:SAPIS_v1c07180"/>
<dbReference type="Proteomes" id="UP000018550">
    <property type="component" value="Chromosome"/>
</dbReference>
<dbReference type="AlphaFoldDB" id="V5RJC7"/>